<proteinExistence type="predicted"/>
<feature type="non-terminal residue" evidence="1">
    <location>
        <position position="1"/>
    </location>
</feature>
<dbReference type="EMBL" id="DF238592">
    <property type="protein sequence ID" value="GAQ93554.1"/>
    <property type="molecule type" value="Genomic_DNA"/>
</dbReference>
<dbReference type="OMA" id="LICKEFP"/>
<evidence type="ECO:0000313" key="1">
    <source>
        <dbReference type="EMBL" id="GAQ93554.1"/>
    </source>
</evidence>
<sequence>KLLAERAEEEGLLRPGREPPLGRDALTSWFQDYLRWTLANAPRLELPPQPGPNQWTTALRGLLRETPVLPLEPADPQTLVGRTLWKLFWEDQKWWRGRVIGHMQNNDEGDWGPHYKVEYPGDKTTEDMTWRDLCNRLNPLEDVDPSDWGPHPRDWSPPDWHVKMDAPSAPAKSDVLADHHQKPWATCLICKEFPEALYIDCREAHMKRKYKDPHTGENVNLLPITYPFHDRVAAYNVNPYKAGCCCERPNQMSNNSSIVGAPKLVARAQLRKLLKRWSGHIPVSMKYERGKKEAVPIPVPDAQPEPLSAAERKTLGTLAPCVYKLVNYIDPNHASLCPNPAYRKLFYHLGFMHSDAELLRHGAQDTVVQILTTLKLSKGAPFIEIECEWDQALHTYAPCLQAVLLSGKAPDRHQARKGFRKSGSTWKSGEKRQGTGYNVKAELLYAIAPLLQHLLRLSFWETDYIANHQASALLCEALGVERGEICWGCLPGDRGSQRVGKDVYFDRVPELVDEIRELMSGPCRGTSDGILAGEAYVANQHRLSSSNVYHRVFRDVPQ</sequence>
<dbReference type="PANTHER" id="PTHR34305">
    <property type="entry name" value="EXPRESSED PROTEIN"/>
    <property type="match status" value="1"/>
</dbReference>
<name>A0A1Y1ISA6_KLENI</name>
<accession>A0A1Y1ISA6</accession>
<gene>
    <name evidence="1" type="ORF">KFL_016430010</name>
</gene>
<dbReference type="Proteomes" id="UP000054558">
    <property type="component" value="Unassembled WGS sequence"/>
</dbReference>
<keyword evidence="2" id="KW-1185">Reference proteome</keyword>
<dbReference type="PANTHER" id="PTHR34305:SF1">
    <property type="entry name" value="SWIM-TYPE DOMAIN-CONTAINING PROTEIN"/>
    <property type="match status" value="1"/>
</dbReference>
<reference evidence="1 2" key="1">
    <citation type="journal article" date="2014" name="Nat. Commun.">
        <title>Klebsormidium flaccidum genome reveals primary factors for plant terrestrial adaptation.</title>
        <authorList>
            <person name="Hori K."/>
            <person name="Maruyama F."/>
            <person name="Fujisawa T."/>
            <person name="Togashi T."/>
            <person name="Yamamoto N."/>
            <person name="Seo M."/>
            <person name="Sato S."/>
            <person name="Yamada T."/>
            <person name="Mori H."/>
            <person name="Tajima N."/>
            <person name="Moriyama T."/>
            <person name="Ikeuchi M."/>
            <person name="Watanabe M."/>
            <person name="Wada H."/>
            <person name="Kobayashi K."/>
            <person name="Saito M."/>
            <person name="Masuda T."/>
            <person name="Sasaki-Sekimoto Y."/>
            <person name="Mashiguchi K."/>
            <person name="Awai K."/>
            <person name="Shimojima M."/>
            <person name="Masuda S."/>
            <person name="Iwai M."/>
            <person name="Nobusawa T."/>
            <person name="Narise T."/>
            <person name="Kondo S."/>
            <person name="Saito H."/>
            <person name="Sato R."/>
            <person name="Murakawa M."/>
            <person name="Ihara Y."/>
            <person name="Oshima-Yamada Y."/>
            <person name="Ohtaka K."/>
            <person name="Satoh M."/>
            <person name="Sonobe K."/>
            <person name="Ishii M."/>
            <person name="Ohtani R."/>
            <person name="Kanamori-Sato M."/>
            <person name="Honoki R."/>
            <person name="Miyazaki D."/>
            <person name="Mochizuki H."/>
            <person name="Umetsu J."/>
            <person name="Higashi K."/>
            <person name="Shibata D."/>
            <person name="Kamiya Y."/>
            <person name="Sato N."/>
            <person name="Nakamura Y."/>
            <person name="Tabata S."/>
            <person name="Ida S."/>
            <person name="Kurokawa K."/>
            <person name="Ohta H."/>
        </authorList>
    </citation>
    <scope>NUCLEOTIDE SEQUENCE [LARGE SCALE GENOMIC DNA]</scope>
    <source>
        <strain evidence="1 2">NIES-2285</strain>
    </source>
</reference>
<protein>
    <submittedName>
        <fullName evidence="1">Uncharacterized protein</fullName>
    </submittedName>
</protein>
<dbReference type="AlphaFoldDB" id="A0A1Y1ISA6"/>
<evidence type="ECO:0000313" key="2">
    <source>
        <dbReference type="Proteomes" id="UP000054558"/>
    </source>
</evidence>
<organism evidence="1 2">
    <name type="scientific">Klebsormidium nitens</name>
    <name type="common">Green alga</name>
    <name type="synonym">Ulothrix nitens</name>
    <dbReference type="NCBI Taxonomy" id="105231"/>
    <lineage>
        <taxon>Eukaryota</taxon>
        <taxon>Viridiplantae</taxon>
        <taxon>Streptophyta</taxon>
        <taxon>Klebsormidiophyceae</taxon>
        <taxon>Klebsormidiales</taxon>
        <taxon>Klebsormidiaceae</taxon>
        <taxon>Klebsormidium</taxon>
    </lineage>
</organism>